<keyword evidence="1" id="KW-1133">Transmembrane helix</keyword>
<reference evidence="2" key="1">
    <citation type="submission" date="2021-12" db="EMBL/GenBank/DDBJ databases">
        <authorList>
            <person name="Rodrigo-Torres L."/>
            <person name="Arahal R. D."/>
            <person name="Lucena T."/>
        </authorList>
    </citation>
    <scope>NUCLEOTIDE SEQUENCE</scope>
    <source>
        <strain evidence="2">CECT 8419</strain>
    </source>
</reference>
<dbReference type="Proteomes" id="UP000837803">
    <property type="component" value="Unassembled WGS sequence"/>
</dbReference>
<evidence type="ECO:0000313" key="2">
    <source>
        <dbReference type="EMBL" id="CAH1000705.1"/>
    </source>
</evidence>
<proteinExistence type="predicted"/>
<keyword evidence="1" id="KW-0812">Transmembrane</keyword>
<gene>
    <name evidence="2" type="ORF">LEM8419_01839</name>
</gene>
<keyword evidence="3" id="KW-1185">Reference proteome</keyword>
<evidence type="ECO:0000256" key="1">
    <source>
        <dbReference type="SAM" id="Phobius"/>
    </source>
</evidence>
<name>A0ABM9B0X5_9BACT</name>
<keyword evidence="1" id="KW-0472">Membrane</keyword>
<comment type="caution">
    <text evidence="2">The sequence shown here is derived from an EMBL/GenBank/DDBJ whole genome shotgun (WGS) entry which is preliminary data.</text>
</comment>
<sequence length="189" mass="21314">MRYPTYLYWIASVIALAVILAIWYDYTYSMGVVKGYEINDASLDKRLLVATQESPYKRVLTHQLIERLDTAALYIRVIDVTQLPDYKCFEIDGSYAYDAIVIMHTWQYGEPPTEVTDFLRSVECDNSVFLLTTSGSGTARVPDYDGLSSASVHSALPGELEDIVTWVDRRLWWATPPEGAAAGARQQSK</sequence>
<feature type="transmembrane region" description="Helical" evidence="1">
    <location>
        <begin position="6"/>
        <end position="24"/>
    </location>
</feature>
<dbReference type="EMBL" id="CAKLPZ010000002">
    <property type="protein sequence ID" value="CAH1000705.1"/>
    <property type="molecule type" value="Genomic_DNA"/>
</dbReference>
<accession>A0ABM9B0X5</accession>
<protein>
    <submittedName>
        <fullName evidence="2">Uncharacterized protein</fullName>
    </submittedName>
</protein>
<dbReference type="RefSeq" id="WP_238750745.1">
    <property type="nucleotide sequence ID" value="NZ_CAKLPZ010000002.1"/>
</dbReference>
<organism evidence="2 3">
    <name type="scientific">Neolewinella maritima</name>
    <dbReference type="NCBI Taxonomy" id="1383882"/>
    <lineage>
        <taxon>Bacteria</taxon>
        <taxon>Pseudomonadati</taxon>
        <taxon>Bacteroidota</taxon>
        <taxon>Saprospiria</taxon>
        <taxon>Saprospirales</taxon>
        <taxon>Lewinellaceae</taxon>
        <taxon>Neolewinella</taxon>
    </lineage>
</organism>
<evidence type="ECO:0000313" key="3">
    <source>
        <dbReference type="Proteomes" id="UP000837803"/>
    </source>
</evidence>